<dbReference type="AlphaFoldDB" id="A0A2A9FF22"/>
<organism evidence="6 7">
    <name type="scientific">Amycolatopsis sulphurea</name>
    <dbReference type="NCBI Taxonomy" id="76022"/>
    <lineage>
        <taxon>Bacteria</taxon>
        <taxon>Bacillati</taxon>
        <taxon>Actinomycetota</taxon>
        <taxon>Actinomycetes</taxon>
        <taxon>Pseudonocardiales</taxon>
        <taxon>Pseudonocardiaceae</taxon>
        <taxon>Amycolatopsis</taxon>
    </lineage>
</organism>
<dbReference type="GO" id="GO:0046872">
    <property type="term" value="F:metal ion binding"/>
    <property type="evidence" value="ECO:0007669"/>
    <property type="project" value="UniProtKB-KW"/>
</dbReference>
<keyword evidence="4" id="KW-0862">Zinc</keyword>
<dbReference type="GO" id="GO:0016811">
    <property type="term" value="F:hydrolase activity, acting on carbon-nitrogen (but not peptide) bonds, in linear amides"/>
    <property type="evidence" value="ECO:0007669"/>
    <property type="project" value="TreeGrafter"/>
</dbReference>
<reference evidence="6 7" key="1">
    <citation type="submission" date="2017-10" db="EMBL/GenBank/DDBJ databases">
        <title>Sequencing the genomes of 1000 actinobacteria strains.</title>
        <authorList>
            <person name="Klenk H.-P."/>
        </authorList>
    </citation>
    <scope>NUCLEOTIDE SEQUENCE [LARGE SCALE GENOMIC DNA]</scope>
    <source>
        <strain evidence="6 7">DSM 46092</strain>
    </source>
</reference>
<dbReference type="Pfam" id="PF02633">
    <property type="entry name" value="Creatininase"/>
    <property type="match status" value="1"/>
</dbReference>
<dbReference type="Gene3D" id="3.40.50.10310">
    <property type="entry name" value="Creatininase"/>
    <property type="match status" value="1"/>
</dbReference>
<proteinExistence type="inferred from homology"/>
<gene>
    <name evidence="6" type="ORF">ATK36_5168</name>
</gene>
<evidence type="ECO:0000256" key="1">
    <source>
        <dbReference type="ARBA" id="ARBA00001947"/>
    </source>
</evidence>
<dbReference type="Proteomes" id="UP000243542">
    <property type="component" value="Unassembled WGS sequence"/>
</dbReference>
<dbReference type="PANTHER" id="PTHR35005:SF1">
    <property type="entry name" value="2-AMINO-5-FORMYLAMINO-6-RIBOSYLAMINOPYRIMIDIN-4(3H)-ONE 5'-MONOPHOSPHATE DEFORMYLASE"/>
    <property type="match status" value="1"/>
</dbReference>
<comment type="similarity">
    <text evidence="5">Belongs to the creatininase superfamily.</text>
</comment>
<sequence length="235" mass="25295">MKLWDHTWMQVEKYLEHDDRVVVPLGSTEQHAYLSVGTDAILCEKGAVEAARSEGVPVLPVLPFGLTPLFSAFPGTVGLRMATYVALLTDVLDALYGQGFRRIVLLSGHGGNAPAAQFGQEWGAAHADAEVMFHGWFTDPRVWSVATGLAEAGHASWVENFADVRIDGVGIPAGAKPLVPPAALQTASPEHARELLGDGSGGGAYQLEQHYADKVWATAVALLREQLRFGWNARK</sequence>
<dbReference type="InterPro" id="IPR024087">
    <property type="entry name" value="Creatininase-like_sf"/>
</dbReference>
<evidence type="ECO:0000256" key="4">
    <source>
        <dbReference type="ARBA" id="ARBA00022833"/>
    </source>
</evidence>
<dbReference type="GO" id="GO:0009231">
    <property type="term" value="P:riboflavin biosynthetic process"/>
    <property type="evidence" value="ECO:0007669"/>
    <property type="project" value="TreeGrafter"/>
</dbReference>
<evidence type="ECO:0000313" key="7">
    <source>
        <dbReference type="Proteomes" id="UP000243542"/>
    </source>
</evidence>
<name>A0A2A9FF22_9PSEU</name>
<dbReference type="PANTHER" id="PTHR35005">
    <property type="entry name" value="3-DEHYDRO-SCYLLO-INOSOSE HYDROLASE"/>
    <property type="match status" value="1"/>
</dbReference>
<keyword evidence="2" id="KW-0479">Metal-binding</keyword>
<dbReference type="SUPFAM" id="SSF102215">
    <property type="entry name" value="Creatininase"/>
    <property type="match status" value="1"/>
</dbReference>
<evidence type="ECO:0000313" key="6">
    <source>
        <dbReference type="EMBL" id="PFG49974.1"/>
    </source>
</evidence>
<protein>
    <submittedName>
        <fullName evidence="6">Creatinine amidohydrolase</fullName>
    </submittedName>
</protein>
<evidence type="ECO:0000256" key="3">
    <source>
        <dbReference type="ARBA" id="ARBA00022801"/>
    </source>
</evidence>
<dbReference type="InterPro" id="IPR003785">
    <property type="entry name" value="Creatininase/forma_Hydrolase"/>
</dbReference>
<keyword evidence="7" id="KW-1185">Reference proteome</keyword>
<evidence type="ECO:0000256" key="2">
    <source>
        <dbReference type="ARBA" id="ARBA00022723"/>
    </source>
</evidence>
<accession>A0A2A9FF22</accession>
<comment type="caution">
    <text evidence="6">The sequence shown here is derived from an EMBL/GenBank/DDBJ whole genome shotgun (WGS) entry which is preliminary data.</text>
</comment>
<comment type="cofactor">
    <cofactor evidence="1">
        <name>Zn(2+)</name>
        <dbReference type="ChEBI" id="CHEBI:29105"/>
    </cofactor>
</comment>
<evidence type="ECO:0000256" key="5">
    <source>
        <dbReference type="ARBA" id="ARBA00024029"/>
    </source>
</evidence>
<dbReference type="RefSeq" id="WP_098513798.1">
    <property type="nucleotide sequence ID" value="NZ_JBIAKZ010000028.1"/>
</dbReference>
<keyword evidence="3 6" id="KW-0378">Hydrolase</keyword>
<dbReference type="EMBL" id="PDJK01000002">
    <property type="protein sequence ID" value="PFG49974.1"/>
    <property type="molecule type" value="Genomic_DNA"/>
</dbReference>